<dbReference type="Proteomes" id="UP001597183">
    <property type="component" value="Unassembled WGS sequence"/>
</dbReference>
<name>A0ABW4AK56_9ACTN</name>
<keyword evidence="2" id="KW-1185">Reference proteome</keyword>
<accession>A0ABW4AK56</accession>
<proteinExistence type="predicted"/>
<dbReference type="RefSeq" id="WP_317793659.1">
    <property type="nucleotide sequence ID" value="NZ_AP028461.1"/>
</dbReference>
<organism evidence="1 2">
    <name type="scientific">Actinoplanes sichuanensis</name>
    <dbReference type="NCBI Taxonomy" id="512349"/>
    <lineage>
        <taxon>Bacteria</taxon>
        <taxon>Bacillati</taxon>
        <taxon>Actinomycetota</taxon>
        <taxon>Actinomycetes</taxon>
        <taxon>Micromonosporales</taxon>
        <taxon>Micromonosporaceae</taxon>
        <taxon>Actinoplanes</taxon>
    </lineage>
</organism>
<gene>
    <name evidence="1" type="ORF">ACFQ5G_35000</name>
</gene>
<comment type="caution">
    <text evidence="1">The sequence shown here is derived from an EMBL/GenBank/DDBJ whole genome shotgun (WGS) entry which is preliminary data.</text>
</comment>
<reference evidence="2" key="1">
    <citation type="journal article" date="2019" name="Int. J. Syst. Evol. Microbiol.">
        <title>The Global Catalogue of Microorganisms (GCM) 10K type strain sequencing project: providing services to taxonomists for standard genome sequencing and annotation.</title>
        <authorList>
            <consortium name="The Broad Institute Genomics Platform"/>
            <consortium name="The Broad Institute Genome Sequencing Center for Infectious Disease"/>
            <person name="Wu L."/>
            <person name="Ma J."/>
        </authorList>
    </citation>
    <scope>NUCLEOTIDE SEQUENCE [LARGE SCALE GENOMIC DNA]</scope>
    <source>
        <strain evidence="2">CCM 7526</strain>
    </source>
</reference>
<evidence type="ECO:0000313" key="2">
    <source>
        <dbReference type="Proteomes" id="UP001597183"/>
    </source>
</evidence>
<sequence length="185" mass="20135">MDLPPETRERLHGLYRSRVDSYPGVDAAYGQRWRAWCRKLLTFGGALVVPPGSPESDLDALLADGSAVDARVEFVAGEPGECHHNVAALWIDGAIASIGTGYALSGDGLWRQHSWGLTRDGVLVETTDDRVGYVGITLPARARTMQFAGSNAQEHLKTALRRRDDRSAELVLMIRELAGARARPA</sequence>
<protein>
    <submittedName>
        <fullName evidence="1">Uncharacterized protein</fullName>
    </submittedName>
</protein>
<dbReference type="EMBL" id="JBHTMK010000044">
    <property type="protein sequence ID" value="MFD1370573.1"/>
    <property type="molecule type" value="Genomic_DNA"/>
</dbReference>
<evidence type="ECO:0000313" key="1">
    <source>
        <dbReference type="EMBL" id="MFD1370573.1"/>
    </source>
</evidence>